<dbReference type="AlphaFoldDB" id="A0A6H1ZKC4"/>
<protein>
    <submittedName>
        <fullName evidence="1">Uncharacterized protein</fullName>
    </submittedName>
</protein>
<organism evidence="1">
    <name type="scientific">viral metagenome</name>
    <dbReference type="NCBI Taxonomy" id="1070528"/>
    <lineage>
        <taxon>unclassified sequences</taxon>
        <taxon>metagenomes</taxon>
        <taxon>organismal metagenomes</taxon>
    </lineage>
</organism>
<name>A0A6H1ZKC4_9ZZZZ</name>
<dbReference type="Gene3D" id="3.60.20.10">
    <property type="entry name" value="Glutamine Phosphoribosylpyrophosphate, subunit 1, domain 1"/>
    <property type="match status" value="1"/>
</dbReference>
<dbReference type="EMBL" id="MT144054">
    <property type="protein sequence ID" value="QJA47715.1"/>
    <property type="molecule type" value="Genomic_DNA"/>
</dbReference>
<dbReference type="EMBL" id="MT144610">
    <property type="protein sequence ID" value="QJH94945.1"/>
    <property type="molecule type" value="Genomic_DNA"/>
</dbReference>
<evidence type="ECO:0000313" key="2">
    <source>
        <dbReference type="EMBL" id="QJH94945.1"/>
    </source>
</evidence>
<reference evidence="1" key="1">
    <citation type="submission" date="2020-03" db="EMBL/GenBank/DDBJ databases">
        <title>The deep terrestrial virosphere.</title>
        <authorList>
            <person name="Holmfeldt K."/>
            <person name="Nilsson E."/>
            <person name="Simone D."/>
            <person name="Lopez-Fernandez M."/>
            <person name="Wu X."/>
            <person name="de Brujin I."/>
            <person name="Lundin D."/>
            <person name="Andersson A."/>
            <person name="Bertilsson S."/>
            <person name="Dopson M."/>
        </authorList>
    </citation>
    <scope>NUCLEOTIDE SEQUENCE</scope>
    <source>
        <strain evidence="1">TM448A00732</strain>
        <strain evidence="2">TM448B00314</strain>
    </source>
</reference>
<evidence type="ECO:0000313" key="1">
    <source>
        <dbReference type="EMBL" id="QJA47715.1"/>
    </source>
</evidence>
<dbReference type="InterPro" id="IPR029055">
    <property type="entry name" value="Ntn_hydrolases_N"/>
</dbReference>
<proteinExistence type="predicted"/>
<sequence length="297" mass="33401">MEEYTMCLIVVKPIGKTFPHKKQMKQWFNWFPDGVGISFQDKGRVRTVKGAMTIPAMHKLESSVEKYLHRDGKRIEDTIAIIQFRAAITGSVCQKYCHPFPITKNQEALNGLNVVSDKALAHNGIIWEYNGYYSVREDVYAQNYYAPGSHQRQKGFDINDAQEFIVDYLVDMGESIWNKGVQNIIEAHTESKFAVLSGNQLALIGSFIEDGGYLYSNAGYKPAPPIKSITCYRKLPLPITELGGKPISQDSKVVTNLNRSLVQCEPCGEWVYSYELKEHEGNRLCPSCYALIGLAGA</sequence>
<gene>
    <name evidence="1" type="ORF">TM448A00732_0005</name>
    <name evidence="2" type="ORF">TM448B00314_0005</name>
</gene>
<dbReference type="SUPFAM" id="SSF56235">
    <property type="entry name" value="N-terminal nucleophile aminohydrolases (Ntn hydrolases)"/>
    <property type="match status" value="1"/>
</dbReference>
<accession>A0A6H1ZKC4</accession>